<evidence type="ECO:0000256" key="1">
    <source>
        <dbReference type="SAM" id="Phobius"/>
    </source>
</evidence>
<gene>
    <name evidence="3" type="ORF">SPTER_38120</name>
</gene>
<dbReference type="OrthoDB" id="1683445at2"/>
<reference evidence="3 4" key="1">
    <citation type="submission" date="2019-02" db="EMBL/GenBank/DDBJ databases">
        <title>Closed genome of Sporomusa termitida DSM 4440.</title>
        <authorList>
            <person name="Poehlein A."/>
            <person name="Daniel R."/>
        </authorList>
    </citation>
    <scope>NUCLEOTIDE SEQUENCE [LARGE SCALE GENOMIC DNA]</scope>
    <source>
        <strain evidence="3 4">DSM 4440</strain>
    </source>
</reference>
<dbReference type="Pfam" id="PF25842">
    <property type="entry name" value="NfeD_TM"/>
    <property type="match status" value="1"/>
</dbReference>
<dbReference type="Gene3D" id="2.40.50.140">
    <property type="entry name" value="Nucleic acid-binding proteins"/>
    <property type="match status" value="1"/>
</dbReference>
<dbReference type="InterPro" id="IPR012340">
    <property type="entry name" value="NA-bd_OB-fold"/>
</dbReference>
<evidence type="ECO:0000313" key="3">
    <source>
        <dbReference type="EMBL" id="QDR82386.1"/>
    </source>
</evidence>
<dbReference type="EMBL" id="CP036259">
    <property type="protein sequence ID" value="QDR82386.1"/>
    <property type="molecule type" value="Genomic_DNA"/>
</dbReference>
<evidence type="ECO:0000259" key="2">
    <source>
        <dbReference type="Pfam" id="PF25842"/>
    </source>
</evidence>
<keyword evidence="1" id="KW-0472">Membrane</keyword>
<organism evidence="3 4">
    <name type="scientific">Sporomusa termitida</name>
    <dbReference type="NCBI Taxonomy" id="2377"/>
    <lineage>
        <taxon>Bacteria</taxon>
        <taxon>Bacillati</taxon>
        <taxon>Bacillota</taxon>
        <taxon>Negativicutes</taxon>
        <taxon>Selenomonadales</taxon>
        <taxon>Sporomusaceae</taxon>
        <taxon>Sporomusa</taxon>
    </lineage>
</organism>
<keyword evidence="4" id="KW-1185">Reference proteome</keyword>
<dbReference type="KEGG" id="sted:SPTER_38120"/>
<feature type="transmembrane region" description="Helical" evidence="1">
    <location>
        <begin position="74"/>
        <end position="93"/>
    </location>
</feature>
<dbReference type="AlphaFoldDB" id="A0A517DYR8"/>
<sequence length="180" mass="18929">MLDLYWGCLIFGVFSAIVTLLFGEVLQQALSFSLEFPGDHLAWLQPMVVVGGITSFGGAGVLLTGAAEFTGSEVMLYSFLAAVLLSGLVYFIYIKPMRNCENSAGFFMTDLIGKTGEVIVLIPAAGVGEVLLRIGAGNTNQIAASRDQVELAAGTQVIVAEVRAGVLYVCRADKQGGGTI</sequence>
<keyword evidence="1" id="KW-0812">Transmembrane</keyword>
<evidence type="ECO:0000313" key="4">
    <source>
        <dbReference type="Proteomes" id="UP000320776"/>
    </source>
</evidence>
<proteinExistence type="predicted"/>
<accession>A0A517DYR8</accession>
<name>A0A517DYR8_9FIRM</name>
<dbReference type="Proteomes" id="UP000320776">
    <property type="component" value="Chromosome"/>
</dbReference>
<feature type="domain" description="Membrane protein NfeD2 N-terminal transmembrane" evidence="2">
    <location>
        <begin position="3"/>
        <end position="102"/>
    </location>
</feature>
<feature type="transmembrane region" description="Helical" evidence="1">
    <location>
        <begin position="5"/>
        <end position="23"/>
    </location>
</feature>
<protein>
    <recommendedName>
        <fullName evidence="2">Membrane protein NfeD2 N-terminal transmembrane domain-containing protein</fullName>
    </recommendedName>
</protein>
<dbReference type="InterPro" id="IPR058653">
    <property type="entry name" value="NfeD2_TM"/>
</dbReference>
<feature type="transmembrane region" description="Helical" evidence="1">
    <location>
        <begin position="43"/>
        <end position="67"/>
    </location>
</feature>
<dbReference type="RefSeq" id="WP_144351780.1">
    <property type="nucleotide sequence ID" value="NZ_CP036259.1"/>
</dbReference>
<keyword evidence="1" id="KW-1133">Transmembrane helix</keyword>